<accession>A0A833QWI0</accession>
<comment type="caution">
    <text evidence="1">The sequence shown here is derived from an EMBL/GenBank/DDBJ whole genome shotgun (WGS) entry which is preliminary data.</text>
</comment>
<organism evidence="1 2">
    <name type="scientific">Carex littledalei</name>
    <dbReference type="NCBI Taxonomy" id="544730"/>
    <lineage>
        <taxon>Eukaryota</taxon>
        <taxon>Viridiplantae</taxon>
        <taxon>Streptophyta</taxon>
        <taxon>Embryophyta</taxon>
        <taxon>Tracheophyta</taxon>
        <taxon>Spermatophyta</taxon>
        <taxon>Magnoliopsida</taxon>
        <taxon>Liliopsida</taxon>
        <taxon>Poales</taxon>
        <taxon>Cyperaceae</taxon>
        <taxon>Cyperoideae</taxon>
        <taxon>Cariceae</taxon>
        <taxon>Carex</taxon>
        <taxon>Carex subgen. Euthyceras</taxon>
    </lineage>
</organism>
<dbReference type="AlphaFoldDB" id="A0A833QWI0"/>
<evidence type="ECO:0000313" key="1">
    <source>
        <dbReference type="EMBL" id="KAF3334315.1"/>
    </source>
</evidence>
<dbReference type="Proteomes" id="UP000623129">
    <property type="component" value="Unassembled WGS sequence"/>
</dbReference>
<evidence type="ECO:0000313" key="2">
    <source>
        <dbReference type="Proteomes" id="UP000623129"/>
    </source>
</evidence>
<protein>
    <submittedName>
        <fullName evidence="1">Uncharacterized protein</fullName>
    </submittedName>
</protein>
<dbReference type="EMBL" id="SWLB01000009">
    <property type="protein sequence ID" value="KAF3334315.1"/>
    <property type="molecule type" value="Genomic_DNA"/>
</dbReference>
<proteinExistence type="predicted"/>
<sequence>MTRCLPAQLQSLARLSSDRWPADIAAEERECGGLFATGSSRAFGGEHRGCVSARLAPSSGVLPGRLHVI</sequence>
<reference evidence="1" key="1">
    <citation type="submission" date="2020-01" db="EMBL/GenBank/DDBJ databases">
        <title>Genome sequence of Kobresia littledalei, the first chromosome-level genome in the family Cyperaceae.</title>
        <authorList>
            <person name="Qu G."/>
        </authorList>
    </citation>
    <scope>NUCLEOTIDE SEQUENCE</scope>
    <source>
        <strain evidence="1">C.B.Clarke</strain>
        <tissue evidence="1">Leaf</tissue>
    </source>
</reference>
<name>A0A833QWI0_9POAL</name>
<keyword evidence="2" id="KW-1185">Reference proteome</keyword>
<gene>
    <name evidence="1" type="ORF">FCM35_KLT20919</name>
</gene>